<dbReference type="InterPro" id="IPR035892">
    <property type="entry name" value="C2_domain_sf"/>
</dbReference>
<proteinExistence type="predicted"/>
<feature type="compositionally biased region" description="Gly residues" evidence="2">
    <location>
        <begin position="673"/>
        <end position="683"/>
    </location>
</feature>
<organism evidence="4 5">
    <name type="scientific">Chlamydomonas schloesseri</name>
    <dbReference type="NCBI Taxonomy" id="2026947"/>
    <lineage>
        <taxon>Eukaryota</taxon>
        <taxon>Viridiplantae</taxon>
        <taxon>Chlorophyta</taxon>
        <taxon>core chlorophytes</taxon>
        <taxon>Chlorophyceae</taxon>
        <taxon>CS clade</taxon>
        <taxon>Chlamydomonadales</taxon>
        <taxon>Chlamydomonadaceae</taxon>
        <taxon>Chlamydomonas</taxon>
    </lineage>
</organism>
<feature type="region of interest" description="Disordered" evidence="2">
    <location>
        <begin position="962"/>
        <end position="1070"/>
    </location>
</feature>
<comment type="caution">
    <text evidence="4">The sequence shown here is derived from an EMBL/GenBank/DDBJ whole genome shotgun (WGS) entry which is preliminary data.</text>
</comment>
<feature type="compositionally biased region" description="Acidic residues" evidence="2">
    <location>
        <begin position="410"/>
        <end position="427"/>
    </location>
</feature>
<dbReference type="OrthoDB" id="552574at2759"/>
<keyword evidence="5" id="KW-1185">Reference proteome</keyword>
<dbReference type="SUPFAM" id="SSF48371">
    <property type="entry name" value="ARM repeat"/>
    <property type="match status" value="1"/>
</dbReference>
<sequence>MPGGGKTLRVAILGVRVTEPRRYHVSIHVAASTGGVAAGVVVGSDHSGLSTRPDQLARTETSELSRSPEFALSSFVLRLPQPLAGSPADQPLLQVQLFAAPSIDGPGSTAASSTMDELVGSGVVQCRPDMAARLLRGERVTTPVVLTDAVMGLAGGAGAESGLSSLAAGLASLGVGMGGGGRGREVLLELLLLDAHLVLPRDAFALKASYAGAPAAAAADRRASGAGGSAGGSECVLRILVSRAENLPLVMGEGGVEVEPDTFVAAKRLRDGREGGGAQALTRTVAGTRRPVWNQALELRYSEAELAAGEQLLLALVNNSNSRLMIKAALPLAPLVPDHTYNLRLLLPGGPLGSAVHLYVSLVLTGAAAAGRRHLRAHMAAAQQLLQARLADSSATALGELVPPGRGAEGAEEPELGSEPPGGDDGEVFGVWRVVGSPEQAAEPPALPDPDPYTSLDTSSEAAVRAALQKMADSHAAAVQAATLGGGSALEVTPLRAAGGQDPQPLLWPHDHMVSMLAGAASSVAPSGSSSGASGAQVLQLALYHLPPPTEHPGPAPGPRASLTKEERLLGSGPVGNGEAAGAQGGRRQARLLGLAATPLQPRPAAGLGPGQVQLVKDVPVQAVPSSSSSPPSPKPAAEVRLDLELRRRDTAAVVASLEQQAAEGNGDAASPGGNGGGGGSGLGSADMASSMTWQGQAGALAAAAAGGAGGGPNGPVVEALVEDCVVKQGAVGRLIRQLDAAASTAEVASWRVADAESRVRAANDDNAKLRQLLHEEKEAWRIPQLLPDAASLSRDELVERCESAMAAYGRERRRNAELVHRLQQLHAEQVDTLELKKRYQQLQDAHMEQARNYGDLEGVDGRSAALRATIKTQEEVIRNLEALLAAAVDKAKAAAQQAAELKGAAATAEALREDMGKAAHLLQEQEKALQQSRAEAAHADQEAQQLRTQLAALAGEDQARAAGLEQQATEARERVAQLESELERARQQAAEAEQRVAEAEQRTAAAEQRVAEAEQLASKLRAELEEAQKNPPPPAEVEQPAPEVGAAPAGEGEGEAAGGEGKGEGEAGATVPSAELEAAQARIAELDAELEAAKARIAELEAELEAGKARVKELEEAPGGPEEVSRLEGEVVALTEEKTAGLLRAEYAEGAAEAAQAELIDVTKKFAREIAELKTRLAEKDAALMGGFGDLDQLRRGELPHLDMMGTGGLGAHGGPPQTPPPPPGMIMPNHQQARRPSGSPSTGARPPLQRVRSDGGSRGGTPPTGERAGSAGTGHPDARVGSPGLFPPIKGGTAQPDSHASKSAPPAPSQKAPPPAPPPPARLPAGRRVPSPQQQQQQHALQKPGQPAPPMPEDDEDDDEDGDEEDEDDDEEDDEEEDDDDDDDNEDDDEPMPPARGRGQAPQPAAARPAVPQRLPAATQRRQ</sequence>
<keyword evidence="1" id="KW-0175">Coiled coil</keyword>
<feature type="region of interest" description="Disordered" evidence="2">
    <location>
        <begin position="659"/>
        <end position="688"/>
    </location>
</feature>
<feature type="compositionally biased region" description="Pro residues" evidence="2">
    <location>
        <begin position="1307"/>
        <end position="1324"/>
    </location>
</feature>
<dbReference type="Gene3D" id="1.10.287.1490">
    <property type="match status" value="1"/>
</dbReference>
<feature type="compositionally biased region" description="Low complexity" evidence="2">
    <location>
        <begin position="1397"/>
        <end position="1425"/>
    </location>
</feature>
<feature type="region of interest" description="Disordered" evidence="2">
    <location>
        <begin position="1202"/>
        <end position="1425"/>
    </location>
</feature>
<feature type="compositionally biased region" description="Basic and acidic residues" evidence="2">
    <location>
        <begin position="971"/>
        <end position="1002"/>
    </location>
</feature>
<evidence type="ECO:0000256" key="2">
    <source>
        <dbReference type="SAM" id="MobiDB-lite"/>
    </source>
</evidence>
<evidence type="ECO:0000256" key="1">
    <source>
        <dbReference type="SAM" id="Coils"/>
    </source>
</evidence>
<dbReference type="InterPro" id="IPR039889">
    <property type="entry name" value="CCD33"/>
</dbReference>
<dbReference type="InterPro" id="IPR000008">
    <property type="entry name" value="C2_dom"/>
</dbReference>
<dbReference type="PANTHER" id="PTHR21623">
    <property type="entry name" value="SPERIOLIN-BINDING FACTOR"/>
    <property type="match status" value="1"/>
</dbReference>
<dbReference type="PANTHER" id="PTHR21623:SF2">
    <property type="entry name" value="COILED-COIL DOMAIN-CONTAINING PROTEIN 33"/>
    <property type="match status" value="1"/>
</dbReference>
<dbReference type="GO" id="GO:0005777">
    <property type="term" value="C:peroxisome"/>
    <property type="evidence" value="ECO:0007669"/>
    <property type="project" value="TreeGrafter"/>
</dbReference>
<accession>A0A835W590</accession>
<feature type="compositionally biased region" description="Acidic residues" evidence="2">
    <location>
        <begin position="1354"/>
        <end position="1393"/>
    </location>
</feature>
<dbReference type="Gene3D" id="2.60.40.150">
    <property type="entry name" value="C2 domain"/>
    <property type="match status" value="1"/>
</dbReference>
<evidence type="ECO:0000313" key="5">
    <source>
        <dbReference type="Proteomes" id="UP000613740"/>
    </source>
</evidence>
<feature type="coiled-coil region" evidence="1">
    <location>
        <begin position="753"/>
        <end position="780"/>
    </location>
</feature>
<reference evidence="4" key="1">
    <citation type="journal article" date="2020" name="bioRxiv">
        <title>Comparative genomics of Chlamydomonas.</title>
        <authorList>
            <person name="Craig R.J."/>
            <person name="Hasan A.R."/>
            <person name="Ness R.W."/>
            <person name="Keightley P.D."/>
        </authorList>
    </citation>
    <scope>NUCLEOTIDE SEQUENCE</scope>
    <source>
        <strain evidence="4">CCAP 11/173</strain>
    </source>
</reference>
<dbReference type="SMART" id="SM00239">
    <property type="entry name" value="C2"/>
    <property type="match status" value="1"/>
</dbReference>
<feature type="coiled-coil region" evidence="1">
    <location>
        <begin position="1077"/>
        <end position="1118"/>
    </location>
</feature>
<evidence type="ECO:0000313" key="4">
    <source>
        <dbReference type="EMBL" id="KAG2437609.1"/>
    </source>
</evidence>
<dbReference type="EMBL" id="JAEHOD010000046">
    <property type="protein sequence ID" value="KAG2437609.1"/>
    <property type="molecule type" value="Genomic_DNA"/>
</dbReference>
<gene>
    <name evidence="4" type="ORF">HYH02_011248</name>
</gene>
<evidence type="ECO:0000259" key="3">
    <source>
        <dbReference type="SMART" id="SM00239"/>
    </source>
</evidence>
<dbReference type="Proteomes" id="UP000613740">
    <property type="component" value="Unassembled WGS sequence"/>
</dbReference>
<name>A0A835W590_9CHLO</name>
<feature type="compositionally biased region" description="Low complexity" evidence="2">
    <location>
        <begin position="1003"/>
        <end position="1018"/>
    </location>
</feature>
<feature type="compositionally biased region" description="Low complexity" evidence="2">
    <location>
        <begin position="1332"/>
        <end position="1347"/>
    </location>
</feature>
<feature type="compositionally biased region" description="Low complexity" evidence="2">
    <location>
        <begin position="1037"/>
        <end position="1051"/>
    </location>
</feature>
<feature type="domain" description="C2" evidence="3">
    <location>
        <begin position="236"/>
        <end position="344"/>
    </location>
</feature>
<dbReference type="SUPFAM" id="SSF49562">
    <property type="entry name" value="C2 domain (Calcium/lipid-binding domain, CaLB)"/>
    <property type="match status" value="1"/>
</dbReference>
<dbReference type="InterPro" id="IPR016024">
    <property type="entry name" value="ARM-type_fold"/>
</dbReference>
<protein>
    <recommendedName>
        <fullName evidence="3">C2 domain-containing protein</fullName>
    </recommendedName>
</protein>
<feature type="region of interest" description="Disordered" evidence="2">
    <location>
        <begin position="399"/>
        <end position="459"/>
    </location>
</feature>
<feature type="compositionally biased region" description="Pro residues" evidence="2">
    <location>
        <begin position="1218"/>
        <end position="1227"/>
    </location>
</feature>